<protein>
    <recommendedName>
        <fullName evidence="2">Thioredoxin domain-containing protein</fullName>
    </recommendedName>
</protein>
<dbReference type="SMART" id="SM00028">
    <property type="entry name" value="TPR"/>
    <property type="match status" value="1"/>
</dbReference>
<evidence type="ECO:0000313" key="3">
    <source>
        <dbReference type="EMBL" id="NEU69533.1"/>
    </source>
</evidence>
<dbReference type="AlphaFoldDB" id="A0A6M0IRF5"/>
<evidence type="ECO:0000313" key="4">
    <source>
        <dbReference type="Proteomes" id="UP000477386"/>
    </source>
</evidence>
<keyword evidence="1" id="KW-0676">Redox-active center</keyword>
<dbReference type="EMBL" id="JAAGNZ010000002">
    <property type="protein sequence ID" value="NEU69533.1"/>
    <property type="molecule type" value="Genomic_DNA"/>
</dbReference>
<dbReference type="InterPro" id="IPR019734">
    <property type="entry name" value="TPR_rpt"/>
</dbReference>
<comment type="caution">
    <text evidence="3">The sequence shown here is derived from an EMBL/GenBank/DDBJ whole genome shotgun (WGS) entry which is preliminary data.</text>
</comment>
<dbReference type="PROSITE" id="PS51352">
    <property type="entry name" value="THIOREDOXIN_2"/>
    <property type="match status" value="1"/>
</dbReference>
<feature type="domain" description="Thioredoxin" evidence="2">
    <location>
        <begin position="21"/>
        <end position="154"/>
    </location>
</feature>
<proteinExistence type="predicted"/>
<dbReference type="Gene3D" id="1.25.40.10">
    <property type="entry name" value="Tetratricopeptide repeat domain"/>
    <property type="match status" value="1"/>
</dbReference>
<keyword evidence="4" id="KW-1185">Reference proteome</keyword>
<reference evidence="3 4" key="1">
    <citation type="submission" date="2020-02" db="EMBL/GenBank/DDBJ databases">
        <title>Draft genome sequence of two Spirosoma agri KCTC 52727 and Spirosoma terrae KCTC 52035.</title>
        <authorList>
            <person name="Rojas J."/>
            <person name="Ambika Manirajan B."/>
            <person name="Ratering S."/>
            <person name="Suarez C."/>
            <person name="Schnell S."/>
        </authorList>
    </citation>
    <scope>NUCLEOTIDE SEQUENCE [LARGE SCALE GENOMIC DNA]</scope>
    <source>
        <strain evidence="3 4">KCTC 52727</strain>
    </source>
</reference>
<dbReference type="Proteomes" id="UP000477386">
    <property type="component" value="Unassembled WGS sequence"/>
</dbReference>
<dbReference type="SUPFAM" id="SSF52833">
    <property type="entry name" value="Thioredoxin-like"/>
    <property type="match status" value="1"/>
</dbReference>
<organism evidence="3 4">
    <name type="scientific">Spirosoma agri</name>
    <dbReference type="NCBI Taxonomy" id="1987381"/>
    <lineage>
        <taxon>Bacteria</taxon>
        <taxon>Pseudomonadati</taxon>
        <taxon>Bacteroidota</taxon>
        <taxon>Cytophagia</taxon>
        <taxon>Cytophagales</taxon>
        <taxon>Cytophagaceae</taxon>
        <taxon>Spirosoma</taxon>
    </lineage>
</organism>
<name>A0A6M0IRF5_9BACT</name>
<dbReference type="RefSeq" id="WP_164041978.1">
    <property type="nucleotide sequence ID" value="NZ_JAAGNZ010000002.1"/>
</dbReference>
<dbReference type="InterPro" id="IPR011990">
    <property type="entry name" value="TPR-like_helical_dom_sf"/>
</dbReference>
<dbReference type="Gene3D" id="3.40.30.10">
    <property type="entry name" value="Glutaredoxin"/>
    <property type="match status" value="1"/>
</dbReference>
<sequence length="425" mass="47564">MHYLVQQLRRSIGISFLLTWISVGIAHGQTTKQGSTTGVHFLTGSLQQAIAAAKTARKPLFIEVYLTGCPHCEALAPILNETPVGNFYNANFISWKTEANSQESKTLQNTKGIAYLEFPVLLFLDSGGNVIHLATPSERTNKQEFIDQVIQLGRTALNPQQRTAGYAARFQAGERNLNFLIDFAKHCKTIKDTAQLHQITDALNTLLVLPQDRTSLIGFYVLQRLTDDIDSPLATYFFTHLNEFSAKYQAKDVKEAGEGIIFKTLYGPKGDTYPAAKVVQMREYMVALGVPANEAAPRTLLKELDAHLRARNTTAAVERFNEYRQQIPTLKLPDYAYLMHYFNEKATDNTYLSSMPIWAADGLKLIEPGQQNTKQVADLYYELALAYQKMGQKTEALAAAQKGVDIARKAKLDTKRYEEQVASLK</sequence>
<dbReference type="InterPro" id="IPR017937">
    <property type="entry name" value="Thioredoxin_CS"/>
</dbReference>
<dbReference type="InterPro" id="IPR013766">
    <property type="entry name" value="Thioredoxin_domain"/>
</dbReference>
<evidence type="ECO:0000259" key="2">
    <source>
        <dbReference type="PROSITE" id="PS51352"/>
    </source>
</evidence>
<dbReference type="GO" id="GO:0006950">
    <property type="term" value="P:response to stress"/>
    <property type="evidence" value="ECO:0007669"/>
    <property type="project" value="UniProtKB-ARBA"/>
</dbReference>
<gene>
    <name evidence="3" type="ORF">GK091_21810</name>
</gene>
<dbReference type="SUPFAM" id="SSF48452">
    <property type="entry name" value="TPR-like"/>
    <property type="match status" value="1"/>
</dbReference>
<accession>A0A6M0IRF5</accession>
<evidence type="ECO:0000256" key="1">
    <source>
        <dbReference type="ARBA" id="ARBA00023284"/>
    </source>
</evidence>
<dbReference type="InterPro" id="IPR036249">
    <property type="entry name" value="Thioredoxin-like_sf"/>
</dbReference>
<dbReference type="PROSITE" id="PS00194">
    <property type="entry name" value="THIOREDOXIN_1"/>
    <property type="match status" value="1"/>
</dbReference>